<name>A0ACB9C1K4_ARCLA</name>
<dbReference type="Proteomes" id="UP001055879">
    <property type="component" value="Linkage Group LG05"/>
</dbReference>
<comment type="caution">
    <text evidence="1">The sequence shown here is derived from an EMBL/GenBank/DDBJ whole genome shotgun (WGS) entry which is preliminary data.</text>
</comment>
<proteinExistence type="predicted"/>
<evidence type="ECO:0000313" key="1">
    <source>
        <dbReference type="EMBL" id="KAI3728191.1"/>
    </source>
</evidence>
<keyword evidence="2" id="KW-1185">Reference proteome</keyword>
<sequence>MFDIKDGKVIFRIFIYPKANVGFGVRVSVAIDNRINRIASTSYFRHRFKGRAEREGMMVIWQKTQKKQI</sequence>
<dbReference type="EMBL" id="CM042051">
    <property type="protein sequence ID" value="KAI3728191.1"/>
    <property type="molecule type" value="Genomic_DNA"/>
</dbReference>
<protein>
    <submittedName>
        <fullName evidence="1">Uncharacterized protein</fullName>
    </submittedName>
</protein>
<reference evidence="2" key="1">
    <citation type="journal article" date="2022" name="Mol. Ecol. Resour.">
        <title>The genomes of chicory, endive, great burdock and yacon provide insights into Asteraceae palaeo-polyploidization history and plant inulin production.</title>
        <authorList>
            <person name="Fan W."/>
            <person name="Wang S."/>
            <person name="Wang H."/>
            <person name="Wang A."/>
            <person name="Jiang F."/>
            <person name="Liu H."/>
            <person name="Zhao H."/>
            <person name="Xu D."/>
            <person name="Zhang Y."/>
        </authorList>
    </citation>
    <scope>NUCLEOTIDE SEQUENCE [LARGE SCALE GENOMIC DNA]</scope>
    <source>
        <strain evidence="2">cv. Niubang</strain>
    </source>
</reference>
<gene>
    <name evidence="1" type="ORF">L6452_16823</name>
</gene>
<evidence type="ECO:0000313" key="2">
    <source>
        <dbReference type="Proteomes" id="UP001055879"/>
    </source>
</evidence>
<reference evidence="1 2" key="2">
    <citation type="journal article" date="2022" name="Mol. Ecol. Resour.">
        <title>The genomes of chicory, endive, great burdock and yacon provide insights into Asteraceae paleo-polyploidization history and plant inulin production.</title>
        <authorList>
            <person name="Fan W."/>
            <person name="Wang S."/>
            <person name="Wang H."/>
            <person name="Wang A."/>
            <person name="Jiang F."/>
            <person name="Liu H."/>
            <person name="Zhao H."/>
            <person name="Xu D."/>
            <person name="Zhang Y."/>
        </authorList>
    </citation>
    <scope>NUCLEOTIDE SEQUENCE [LARGE SCALE GENOMIC DNA]</scope>
    <source>
        <strain evidence="2">cv. Niubang</strain>
    </source>
</reference>
<organism evidence="1 2">
    <name type="scientific">Arctium lappa</name>
    <name type="common">Greater burdock</name>
    <name type="synonym">Lappa major</name>
    <dbReference type="NCBI Taxonomy" id="4217"/>
    <lineage>
        <taxon>Eukaryota</taxon>
        <taxon>Viridiplantae</taxon>
        <taxon>Streptophyta</taxon>
        <taxon>Embryophyta</taxon>
        <taxon>Tracheophyta</taxon>
        <taxon>Spermatophyta</taxon>
        <taxon>Magnoliopsida</taxon>
        <taxon>eudicotyledons</taxon>
        <taxon>Gunneridae</taxon>
        <taxon>Pentapetalae</taxon>
        <taxon>asterids</taxon>
        <taxon>campanulids</taxon>
        <taxon>Asterales</taxon>
        <taxon>Asteraceae</taxon>
        <taxon>Carduoideae</taxon>
        <taxon>Cardueae</taxon>
        <taxon>Arctiinae</taxon>
        <taxon>Arctium</taxon>
    </lineage>
</organism>
<accession>A0ACB9C1K4</accession>